<gene>
    <name evidence="2" type="primary">jg1993</name>
    <name evidence="2" type="ORF">PAEG_LOCUS19984</name>
</gene>
<proteinExistence type="predicted"/>
<reference evidence="2" key="1">
    <citation type="submission" date="2022-03" db="EMBL/GenBank/DDBJ databases">
        <authorList>
            <person name="Lindestad O."/>
        </authorList>
    </citation>
    <scope>NUCLEOTIDE SEQUENCE</scope>
</reference>
<organism evidence="2 3">
    <name type="scientific">Pararge aegeria aegeria</name>
    <dbReference type="NCBI Taxonomy" id="348720"/>
    <lineage>
        <taxon>Eukaryota</taxon>
        <taxon>Metazoa</taxon>
        <taxon>Ecdysozoa</taxon>
        <taxon>Arthropoda</taxon>
        <taxon>Hexapoda</taxon>
        <taxon>Insecta</taxon>
        <taxon>Pterygota</taxon>
        <taxon>Neoptera</taxon>
        <taxon>Endopterygota</taxon>
        <taxon>Lepidoptera</taxon>
        <taxon>Glossata</taxon>
        <taxon>Ditrysia</taxon>
        <taxon>Papilionoidea</taxon>
        <taxon>Nymphalidae</taxon>
        <taxon>Satyrinae</taxon>
        <taxon>Satyrini</taxon>
        <taxon>Parargina</taxon>
        <taxon>Pararge</taxon>
    </lineage>
</organism>
<dbReference type="EMBL" id="CAKXAJ010025785">
    <property type="protein sequence ID" value="CAH2243964.1"/>
    <property type="molecule type" value="Genomic_DNA"/>
</dbReference>
<evidence type="ECO:0000256" key="1">
    <source>
        <dbReference type="SAM" id="MobiDB-lite"/>
    </source>
</evidence>
<protein>
    <submittedName>
        <fullName evidence="2">Jg1993 protein</fullName>
    </submittedName>
</protein>
<keyword evidence="3" id="KW-1185">Reference proteome</keyword>
<feature type="region of interest" description="Disordered" evidence="1">
    <location>
        <begin position="121"/>
        <end position="168"/>
    </location>
</feature>
<accession>A0A8S4RXY7</accession>
<dbReference type="OrthoDB" id="6600346at2759"/>
<feature type="compositionally biased region" description="Basic and acidic residues" evidence="1">
    <location>
        <begin position="133"/>
        <end position="162"/>
    </location>
</feature>
<dbReference type="AlphaFoldDB" id="A0A8S4RXY7"/>
<evidence type="ECO:0000313" key="2">
    <source>
        <dbReference type="EMBL" id="CAH2243964.1"/>
    </source>
</evidence>
<name>A0A8S4RXY7_9NEOP</name>
<sequence>MLGKILACYDLVIKKSDNLTYICYNCAANVEKYYESITLVKKSQEKVCNSGKANHRSQNTNDKANTRVSTSYLREQVTDADYTFSFLDVSFSKEIAEEPKQSNSSAFFSYFSSPNVNNNDSYKWKTPKTRSPRYGDVKSEKKREEKRSNLEKSRRRQSKDLFESQSSVDDEFRNVSMDWKLTPDEDIIRRVREKCFGRSDF</sequence>
<dbReference type="Proteomes" id="UP000838756">
    <property type="component" value="Unassembled WGS sequence"/>
</dbReference>
<evidence type="ECO:0000313" key="3">
    <source>
        <dbReference type="Proteomes" id="UP000838756"/>
    </source>
</evidence>
<comment type="caution">
    <text evidence="2">The sequence shown here is derived from an EMBL/GenBank/DDBJ whole genome shotgun (WGS) entry which is preliminary data.</text>
</comment>